<evidence type="ECO:0000313" key="1">
    <source>
        <dbReference type="EMBL" id="HIY67403.1"/>
    </source>
</evidence>
<organism evidence="1 2">
    <name type="scientific">Candidatus Agrococcus pullicola</name>
    <dbReference type="NCBI Taxonomy" id="2838429"/>
    <lineage>
        <taxon>Bacteria</taxon>
        <taxon>Bacillati</taxon>
        <taxon>Actinomycetota</taxon>
        <taxon>Actinomycetes</taxon>
        <taxon>Micrococcales</taxon>
        <taxon>Microbacteriaceae</taxon>
        <taxon>Agrococcus</taxon>
    </lineage>
</organism>
<sequence length="177" mass="19518">MKSDLEGLPQVARWKEYPPLSPRYDEALTGGKPKTFSASESEGSIDLSLLFTVWRLLDGCSELRDGSVRACIVNLLCSALRHWAKWITAADLVPVAVGSDDACTPPPTSHLVLVLTLWEERLHPIGCFIDSVVNECIGALLDQLASLIECLPHFWTHGSVGVWDKSCDQAWLFSRPS</sequence>
<accession>A0A9D1YX71</accession>
<dbReference type="Proteomes" id="UP000824005">
    <property type="component" value="Unassembled WGS sequence"/>
</dbReference>
<reference evidence="1" key="1">
    <citation type="journal article" date="2021" name="PeerJ">
        <title>Extensive microbial diversity within the chicken gut microbiome revealed by metagenomics and culture.</title>
        <authorList>
            <person name="Gilroy R."/>
            <person name="Ravi A."/>
            <person name="Getino M."/>
            <person name="Pursley I."/>
            <person name="Horton D.L."/>
            <person name="Alikhan N.F."/>
            <person name="Baker D."/>
            <person name="Gharbi K."/>
            <person name="Hall N."/>
            <person name="Watson M."/>
            <person name="Adriaenssens E.M."/>
            <person name="Foster-Nyarko E."/>
            <person name="Jarju S."/>
            <person name="Secka A."/>
            <person name="Antonio M."/>
            <person name="Oren A."/>
            <person name="Chaudhuri R.R."/>
            <person name="La Ragione R."/>
            <person name="Hildebrand F."/>
            <person name="Pallen M.J."/>
        </authorList>
    </citation>
    <scope>NUCLEOTIDE SEQUENCE</scope>
    <source>
        <strain evidence="1">ChiGjej1B1-98</strain>
    </source>
</reference>
<dbReference type="EMBL" id="DXDC01000430">
    <property type="protein sequence ID" value="HIY67403.1"/>
    <property type="molecule type" value="Genomic_DNA"/>
</dbReference>
<evidence type="ECO:0000313" key="2">
    <source>
        <dbReference type="Proteomes" id="UP000824005"/>
    </source>
</evidence>
<gene>
    <name evidence="1" type="ORF">H9830_14140</name>
</gene>
<dbReference type="AlphaFoldDB" id="A0A9D1YX71"/>
<name>A0A9D1YX71_9MICO</name>
<reference evidence="1" key="2">
    <citation type="submission" date="2021-04" db="EMBL/GenBank/DDBJ databases">
        <authorList>
            <person name="Gilroy R."/>
        </authorList>
    </citation>
    <scope>NUCLEOTIDE SEQUENCE</scope>
    <source>
        <strain evidence="1">ChiGjej1B1-98</strain>
    </source>
</reference>
<proteinExistence type="predicted"/>
<protein>
    <submittedName>
        <fullName evidence="1">Uncharacterized protein</fullName>
    </submittedName>
</protein>
<comment type="caution">
    <text evidence="1">The sequence shown here is derived from an EMBL/GenBank/DDBJ whole genome shotgun (WGS) entry which is preliminary data.</text>
</comment>